<feature type="compositionally biased region" description="Basic residues" evidence="3">
    <location>
        <begin position="170"/>
        <end position="182"/>
    </location>
</feature>
<dbReference type="InterPro" id="IPR051229">
    <property type="entry name" value="ALYREF_mRNA_export"/>
</dbReference>
<evidence type="ECO:0000256" key="3">
    <source>
        <dbReference type="SAM" id="MobiDB-lite"/>
    </source>
</evidence>
<evidence type="ECO:0000256" key="1">
    <source>
        <dbReference type="ARBA" id="ARBA00022884"/>
    </source>
</evidence>
<dbReference type="SMART" id="SM00360">
    <property type="entry name" value="RRM"/>
    <property type="match status" value="1"/>
</dbReference>
<feature type="region of interest" description="Disordered" evidence="3">
    <location>
        <begin position="147"/>
        <end position="190"/>
    </location>
</feature>
<proteinExistence type="predicted"/>
<accession>A0A0C3PIY1</accession>
<name>A0A0C3PIY1_PISTI</name>
<evidence type="ECO:0000313" key="6">
    <source>
        <dbReference type="Proteomes" id="UP000054217"/>
    </source>
</evidence>
<dbReference type="InterPro" id="IPR000504">
    <property type="entry name" value="RRM_dom"/>
</dbReference>
<dbReference type="GO" id="GO:0005634">
    <property type="term" value="C:nucleus"/>
    <property type="evidence" value="ECO:0007669"/>
    <property type="project" value="TreeGrafter"/>
</dbReference>
<dbReference type="Gene3D" id="3.30.70.330">
    <property type="match status" value="1"/>
</dbReference>
<dbReference type="InParanoid" id="A0A0C3PIY1"/>
<dbReference type="PANTHER" id="PTHR19965">
    <property type="entry name" value="RNA AND EXPORT FACTOR BINDING PROTEIN"/>
    <property type="match status" value="1"/>
</dbReference>
<dbReference type="GO" id="GO:0003729">
    <property type="term" value="F:mRNA binding"/>
    <property type="evidence" value="ECO:0007669"/>
    <property type="project" value="TreeGrafter"/>
</dbReference>
<dbReference type="InterPro" id="IPR012677">
    <property type="entry name" value="Nucleotide-bd_a/b_plait_sf"/>
</dbReference>
<reference evidence="5 6" key="1">
    <citation type="submission" date="2014-04" db="EMBL/GenBank/DDBJ databases">
        <authorList>
            <consortium name="DOE Joint Genome Institute"/>
            <person name="Kuo A."/>
            <person name="Kohler A."/>
            <person name="Costa M.D."/>
            <person name="Nagy L.G."/>
            <person name="Floudas D."/>
            <person name="Copeland A."/>
            <person name="Barry K.W."/>
            <person name="Cichocki N."/>
            <person name="Veneault-Fourrey C."/>
            <person name="LaButti K."/>
            <person name="Lindquist E.A."/>
            <person name="Lipzen A."/>
            <person name="Lundell T."/>
            <person name="Morin E."/>
            <person name="Murat C."/>
            <person name="Sun H."/>
            <person name="Tunlid A."/>
            <person name="Henrissat B."/>
            <person name="Grigoriev I.V."/>
            <person name="Hibbett D.S."/>
            <person name="Martin F."/>
            <person name="Nordberg H.P."/>
            <person name="Cantor M.N."/>
            <person name="Hua S.X."/>
        </authorList>
    </citation>
    <scope>NUCLEOTIDE SEQUENCE [LARGE SCALE GENOMIC DNA]</scope>
    <source>
        <strain evidence="5 6">Marx 270</strain>
    </source>
</reference>
<dbReference type="AlphaFoldDB" id="A0A0C3PIY1"/>
<evidence type="ECO:0000259" key="4">
    <source>
        <dbReference type="PROSITE" id="PS50102"/>
    </source>
</evidence>
<dbReference type="InterPro" id="IPR035979">
    <property type="entry name" value="RBD_domain_sf"/>
</dbReference>
<evidence type="ECO:0000256" key="2">
    <source>
        <dbReference type="PROSITE-ProRule" id="PRU00176"/>
    </source>
</evidence>
<keyword evidence="6" id="KW-1185">Reference proteome</keyword>
<dbReference type="HOGENOM" id="CLU_052367_2_2_1"/>
<protein>
    <recommendedName>
        <fullName evidence="4">RRM domain-containing protein</fullName>
    </recommendedName>
</protein>
<gene>
    <name evidence="5" type="ORF">M404DRAFT_944413</name>
</gene>
<dbReference type="Proteomes" id="UP000054217">
    <property type="component" value="Unassembled WGS sequence"/>
</dbReference>
<evidence type="ECO:0000313" key="5">
    <source>
        <dbReference type="EMBL" id="KIO14090.1"/>
    </source>
</evidence>
<dbReference type="PANTHER" id="PTHR19965:SF35">
    <property type="entry name" value="RNA ANNEALING PROTEIN YRA1"/>
    <property type="match status" value="1"/>
</dbReference>
<dbReference type="SUPFAM" id="SSF54928">
    <property type="entry name" value="RNA-binding domain, RBD"/>
    <property type="match status" value="1"/>
</dbReference>
<dbReference type="Pfam" id="PF00076">
    <property type="entry name" value="RRM_1"/>
    <property type="match status" value="1"/>
</dbReference>
<dbReference type="FunCoup" id="A0A0C3PIY1">
    <property type="interactions" value="633"/>
</dbReference>
<feature type="region of interest" description="Disordered" evidence="3">
    <location>
        <begin position="18"/>
        <end position="40"/>
    </location>
</feature>
<dbReference type="PROSITE" id="PS50102">
    <property type="entry name" value="RRM"/>
    <property type="match status" value="1"/>
</dbReference>
<reference evidence="6" key="2">
    <citation type="submission" date="2015-01" db="EMBL/GenBank/DDBJ databases">
        <title>Evolutionary Origins and Diversification of the Mycorrhizal Mutualists.</title>
        <authorList>
            <consortium name="DOE Joint Genome Institute"/>
            <consortium name="Mycorrhizal Genomics Consortium"/>
            <person name="Kohler A."/>
            <person name="Kuo A."/>
            <person name="Nagy L.G."/>
            <person name="Floudas D."/>
            <person name="Copeland A."/>
            <person name="Barry K.W."/>
            <person name="Cichocki N."/>
            <person name="Veneault-Fourrey C."/>
            <person name="LaButti K."/>
            <person name="Lindquist E.A."/>
            <person name="Lipzen A."/>
            <person name="Lundell T."/>
            <person name="Morin E."/>
            <person name="Murat C."/>
            <person name="Riley R."/>
            <person name="Ohm R."/>
            <person name="Sun H."/>
            <person name="Tunlid A."/>
            <person name="Henrissat B."/>
            <person name="Grigoriev I.V."/>
            <person name="Hibbett D.S."/>
            <person name="Martin F."/>
        </authorList>
    </citation>
    <scope>NUCLEOTIDE SEQUENCE [LARGE SCALE GENOMIC DNA]</scope>
    <source>
        <strain evidence="6">Marx 270</strain>
    </source>
</reference>
<dbReference type="STRING" id="870435.A0A0C3PIY1"/>
<keyword evidence="1 2" id="KW-0694">RNA-binding</keyword>
<dbReference type="OrthoDB" id="346839at2759"/>
<sequence length="212" mass="23520">MYNPSKATRINAYHSQKRSLLGSPANQIPPAWREPKPDVEPGSKILLSRLPPDVSETEVEDLFRKTVGPLREVFLVYNSQGRSKGMAIISFQRPGDAAVARAKYDGKFVDGRRQIKIEVIVDSDEATPKPAAPSPPSLLQRLGQTKFYSNSPPKPLTARVVSRPPTAVIPRRRKKKGPKRVQKSVSQLDNEMEEYRAAAKAVKVNGNGNLNR</sequence>
<dbReference type="EMBL" id="KN831945">
    <property type="protein sequence ID" value="KIO14090.1"/>
    <property type="molecule type" value="Genomic_DNA"/>
</dbReference>
<organism evidence="5 6">
    <name type="scientific">Pisolithus tinctorius Marx 270</name>
    <dbReference type="NCBI Taxonomy" id="870435"/>
    <lineage>
        <taxon>Eukaryota</taxon>
        <taxon>Fungi</taxon>
        <taxon>Dikarya</taxon>
        <taxon>Basidiomycota</taxon>
        <taxon>Agaricomycotina</taxon>
        <taxon>Agaricomycetes</taxon>
        <taxon>Agaricomycetidae</taxon>
        <taxon>Boletales</taxon>
        <taxon>Sclerodermatineae</taxon>
        <taxon>Pisolithaceae</taxon>
        <taxon>Pisolithus</taxon>
    </lineage>
</organism>
<feature type="domain" description="RRM" evidence="4">
    <location>
        <begin position="43"/>
        <end position="122"/>
    </location>
</feature>